<dbReference type="GO" id="GO:0005576">
    <property type="term" value="C:extracellular region"/>
    <property type="evidence" value="ECO:0007669"/>
    <property type="project" value="TreeGrafter"/>
</dbReference>
<dbReference type="EMBL" id="CAVNYO010000419">
    <property type="protein sequence ID" value="CAK5277099.1"/>
    <property type="molecule type" value="Genomic_DNA"/>
</dbReference>
<dbReference type="PROSITE" id="PS00531">
    <property type="entry name" value="RNASE_T2_2"/>
    <property type="match status" value="1"/>
</dbReference>
<keyword evidence="5" id="KW-1015">Disulfide bond</keyword>
<evidence type="ECO:0000256" key="9">
    <source>
        <dbReference type="RuleBase" id="RU004328"/>
    </source>
</evidence>
<protein>
    <recommendedName>
        <fullName evidence="2">ribonuclease T2</fullName>
        <ecNumber evidence="2">4.6.1.19</ecNumber>
    </recommendedName>
</protein>
<evidence type="ECO:0000256" key="6">
    <source>
        <dbReference type="ARBA" id="ARBA00023180"/>
    </source>
</evidence>
<dbReference type="PROSITE" id="PS00530">
    <property type="entry name" value="RNASE_T2_1"/>
    <property type="match status" value="1"/>
</dbReference>
<dbReference type="FunFam" id="3.90.730.10:FF:000004">
    <property type="entry name" value="Ribonuclease T2-like"/>
    <property type="match status" value="1"/>
</dbReference>
<dbReference type="InterPro" id="IPR001568">
    <property type="entry name" value="RNase_T2-like"/>
</dbReference>
<feature type="compositionally biased region" description="Basic residues" evidence="10">
    <location>
        <begin position="302"/>
        <end position="315"/>
    </location>
</feature>
<feature type="active site" evidence="8">
    <location>
        <position position="109"/>
    </location>
</feature>
<comment type="caution">
    <text evidence="11">The sequence shown here is derived from an EMBL/GenBank/DDBJ whole genome shotgun (WGS) entry which is preliminary data.</text>
</comment>
<name>A0AAD2HLG2_9AGAR</name>
<proteinExistence type="inferred from homology"/>
<feature type="active site" evidence="8">
    <location>
        <position position="171"/>
    </location>
</feature>
<dbReference type="GO" id="GO:0016787">
    <property type="term" value="F:hydrolase activity"/>
    <property type="evidence" value="ECO:0007669"/>
    <property type="project" value="UniProtKB-KW"/>
</dbReference>
<dbReference type="Gene3D" id="3.90.730.10">
    <property type="entry name" value="Ribonuclease T2-like"/>
    <property type="match status" value="1"/>
</dbReference>
<dbReference type="PANTHER" id="PTHR11240">
    <property type="entry name" value="RIBONUCLEASE T2"/>
    <property type="match status" value="1"/>
</dbReference>
<dbReference type="InterPro" id="IPR033697">
    <property type="entry name" value="Ribonuclease_T2_eukaryotic"/>
</dbReference>
<evidence type="ECO:0000256" key="7">
    <source>
        <dbReference type="ARBA" id="ARBA00023239"/>
    </source>
</evidence>
<organism evidence="11 12">
    <name type="scientific">Mycena citricolor</name>
    <dbReference type="NCBI Taxonomy" id="2018698"/>
    <lineage>
        <taxon>Eukaryota</taxon>
        <taxon>Fungi</taxon>
        <taxon>Dikarya</taxon>
        <taxon>Basidiomycota</taxon>
        <taxon>Agaricomycotina</taxon>
        <taxon>Agaricomycetes</taxon>
        <taxon>Agaricomycetidae</taxon>
        <taxon>Agaricales</taxon>
        <taxon>Marasmiineae</taxon>
        <taxon>Mycenaceae</taxon>
        <taxon>Mycena</taxon>
    </lineage>
</organism>
<dbReference type="PANTHER" id="PTHR11240:SF22">
    <property type="entry name" value="RIBONUCLEASE T2"/>
    <property type="match status" value="1"/>
</dbReference>
<evidence type="ECO:0000256" key="10">
    <source>
        <dbReference type="SAM" id="MobiDB-lite"/>
    </source>
</evidence>
<dbReference type="InterPro" id="IPR018188">
    <property type="entry name" value="RNase_T2_His_AS_1"/>
</dbReference>
<dbReference type="Proteomes" id="UP001295794">
    <property type="component" value="Unassembled WGS sequence"/>
</dbReference>
<keyword evidence="7" id="KW-0456">Lyase</keyword>
<dbReference type="InterPro" id="IPR033130">
    <property type="entry name" value="RNase_T2_His_AS_2"/>
</dbReference>
<comment type="similarity">
    <text evidence="1 9">Belongs to the RNase T2 family.</text>
</comment>
<dbReference type="SUPFAM" id="SSF55895">
    <property type="entry name" value="Ribonuclease Rh-like"/>
    <property type="match status" value="1"/>
</dbReference>
<evidence type="ECO:0000313" key="12">
    <source>
        <dbReference type="Proteomes" id="UP001295794"/>
    </source>
</evidence>
<keyword evidence="3" id="KW-0540">Nuclease</keyword>
<dbReference type="CDD" id="cd01061">
    <property type="entry name" value="RNase_T2_euk"/>
    <property type="match status" value="1"/>
</dbReference>
<evidence type="ECO:0000256" key="5">
    <source>
        <dbReference type="ARBA" id="ARBA00023157"/>
    </source>
</evidence>
<keyword evidence="6" id="KW-0325">Glycoprotein</keyword>
<reference evidence="11" key="1">
    <citation type="submission" date="2023-11" db="EMBL/GenBank/DDBJ databases">
        <authorList>
            <person name="De Vega J J."/>
            <person name="De Vega J J."/>
        </authorList>
    </citation>
    <scope>NUCLEOTIDE SEQUENCE</scope>
</reference>
<keyword evidence="12" id="KW-1185">Reference proteome</keyword>
<dbReference type="GO" id="GO:0006401">
    <property type="term" value="P:RNA catabolic process"/>
    <property type="evidence" value="ECO:0007669"/>
    <property type="project" value="TreeGrafter"/>
</dbReference>
<feature type="region of interest" description="Disordered" evidence="10">
    <location>
        <begin position="276"/>
        <end position="353"/>
    </location>
</feature>
<sequence length="353" mass="38344">LPLEIASIYGPELADAKPDSSCPLTIMPPRSIPRLTASLVLVAPLVHAAFQITGNAISSSCAGTSVASCMNTTAVQDLCCFEAPGGLLLQTQFWDTNPETGPVDSWTIHGLWPDHCDLSFSESCDPSRAYKNIAGLLSAQGAQSTLDYMKTYWVDIDGQNERFWEHEWSTHGTCYSTLKPSCLPQGSPQGAEAVAFFNTVVGLFQQLPTYTWLANQGITPSSSATYDLQTLTDALQTGAGFAPVLDCRGSSLDSVSWYFHLQGSLLDGTMVPVGAPEKGTCPSTGIKYVPKSLSGSHETTPRRKQQPARRRHHHRHTEDSGLVEQQQQQDQAPLQDEGHHGHQHHGHGHNDEL</sequence>
<evidence type="ECO:0000313" key="11">
    <source>
        <dbReference type="EMBL" id="CAK5277099.1"/>
    </source>
</evidence>
<feature type="active site" evidence="8">
    <location>
        <position position="167"/>
    </location>
</feature>
<accession>A0AAD2HLG2</accession>
<dbReference type="GO" id="GO:0033897">
    <property type="term" value="F:ribonuclease T2 activity"/>
    <property type="evidence" value="ECO:0007669"/>
    <property type="project" value="UniProtKB-EC"/>
</dbReference>
<dbReference type="GO" id="GO:0003723">
    <property type="term" value="F:RNA binding"/>
    <property type="evidence" value="ECO:0007669"/>
    <property type="project" value="InterPro"/>
</dbReference>
<feature type="non-terminal residue" evidence="11">
    <location>
        <position position="1"/>
    </location>
</feature>
<dbReference type="Pfam" id="PF00445">
    <property type="entry name" value="Ribonuclease_T2"/>
    <property type="match status" value="1"/>
</dbReference>
<gene>
    <name evidence="11" type="ORF">MYCIT1_LOCUS25901</name>
</gene>
<dbReference type="AlphaFoldDB" id="A0AAD2HLG2"/>
<evidence type="ECO:0000256" key="1">
    <source>
        <dbReference type="ARBA" id="ARBA00007469"/>
    </source>
</evidence>
<evidence type="ECO:0000256" key="8">
    <source>
        <dbReference type="PIRSR" id="PIRSR633697-1"/>
    </source>
</evidence>
<keyword evidence="4" id="KW-0378">Hydrolase</keyword>
<dbReference type="EC" id="4.6.1.19" evidence="2"/>
<evidence type="ECO:0000256" key="4">
    <source>
        <dbReference type="ARBA" id="ARBA00022801"/>
    </source>
</evidence>
<dbReference type="InterPro" id="IPR036430">
    <property type="entry name" value="RNase_T2-like_sf"/>
</dbReference>
<evidence type="ECO:0000256" key="3">
    <source>
        <dbReference type="ARBA" id="ARBA00022722"/>
    </source>
</evidence>
<evidence type="ECO:0000256" key="2">
    <source>
        <dbReference type="ARBA" id="ARBA00012571"/>
    </source>
</evidence>